<feature type="binding site" evidence="3">
    <location>
        <position position="79"/>
    </location>
    <ligand>
        <name>Zn(2+)</name>
        <dbReference type="ChEBI" id="CHEBI:29105"/>
        <label>1</label>
    </ligand>
</feature>
<proteinExistence type="inferred from homology"/>
<dbReference type="NCBIfam" id="TIGR01879">
    <property type="entry name" value="hydantase"/>
    <property type="match status" value="1"/>
</dbReference>
<dbReference type="Gene3D" id="3.30.70.360">
    <property type="match status" value="1"/>
</dbReference>
<reference evidence="6" key="1">
    <citation type="submission" date="2016-10" db="EMBL/GenBank/DDBJ databases">
        <authorList>
            <person name="Varghese N."/>
            <person name="Submissions S."/>
        </authorList>
    </citation>
    <scope>NUCLEOTIDE SEQUENCE [LARGE SCALE GENOMIC DNA]</scope>
    <source>
        <strain evidence="6">DSM 22530</strain>
    </source>
</reference>
<dbReference type="InterPro" id="IPR010158">
    <property type="entry name" value="Amidase_Cbmase"/>
</dbReference>
<accession>A0A1I1VZ28</accession>
<feature type="domain" description="Peptidase M20 dimerisation" evidence="4">
    <location>
        <begin position="211"/>
        <end position="310"/>
    </location>
</feature>
<organism evidence="5 6">
    <name type="scientific">Lentibacillus persicus</name>
    <dbReference type="NCBI Taxonomy" id="640948"/>
    <lineage>
        <taxon>Bacteria</taxon>
        <taxon>Bacillati</taxon>
        <taxon>Bacillota</taxon>
        <taxon>Bacilli</taxon>
        <taxon>Bacillales</taxon>
        <taxon>Bacillaceae</taxon>
        <taxon>Lentibacillus</taxon>
    </lineage>
</organism>
<dbReference type="InterPro" id="IPR002933">
    <property type="entry name" value="Peptidase_M20"/>
</dbReference>
<name>A0A1I1VZ28_9BACI</name>
<keyword evidence="6" id="KW-1185">Reference proteome</keyword>
<dbReference type="Pfam" id="PF01546">
    <property type="entry name" value="Peptidase_M20"/>
    <property type="match status" value="1"/>
</dbReference>
<evidence type="ECO:0000313" key="6">
    <source>
        <dbReference type="Proteomes" id="UP000199474"/>
    </source>
</evidence>
<dbReference type="SUPFAM" id="SSF55031">
    <property type="entry name" value="Bacterial exopeptidase dimerisation domain"/>
    <property type="match status" value="1"/>
</dbReference>
<feature type="binding site" evidence="3">
    <location>
        <position position="90"/>
    </location>
    <ligand>
        <name>Zn(2+)</name>
        <dbReference type="ChEBI" id="CHEBI:29105"/>
        <label>2</label>
    </ligand>
</feature>
<evidence type="ECO:0000256" key="2">
    <source>
        <dbReference type="ARBA" id="ARBA00022801"/>
    </source>
</evidence>
<feature type="binding site" evidence="3">
    <location>
        <position position="190"/>
    </location>
    <ligand>
        <name>Zn(2+)</name>
        <dbReference type="ChEBI" id="CHEBI:29105"/>
        <label>1</label>
    </ligand>
</feature>
<evidence type="ECO:0000313" key="5">
    <source>
        <dbReference type="EMBL" id="SFD88336.1"/>
    </source>
</evidence>
<dbReference type="NCBIfam" id="NF006771">
    <property type="entry name" value="PRK09290.1-5"/>
    <property type="match status" value="1"/>
</dbReference>
<keyword evidence="3" id="KW-0862">Zinc</keyword>
<comment type="similarity">
    <text evidence="1">Belongs to the peptidase M20 family.</text>
</comment>
<feature type="binding site" evidence="3">
    <location>
        <position position="381"/>
    </location>
    <ligand>
        <name>Zn(2+)</name>
        <dbReference type="ChEBI" id="CHEBI:29105"/>
        <label>2</label>
    </ligand>
</feature>
<comment type="cofactor">
    <cofactor evidence="3">
        <name>Zn(2+)</name>
        <dbReference type="ChEBI" id="CHEBI:29105"/>
    </cofactor>
    <text evidence="3">Binds 2 Zn(2+) ions per subunit.</text>
</comment>
<dbReference type="AlphaFoldDB" id="A0A1I1VZ28"/>
<dbReference type="InterPro" id="IPR011650">
    <property type="entry name" value="Peptidase_M20_dimer"/>
</dbReference>
<sequence>MINPKRLEKRIYTLADIGATKEGGVTRLALTKEYKEAINLITQWMEEAGMHVFLDAAGNLIGRKEGHKTKKPPIVLGSHIDSVKNGGKFDGVIGVIGGIEVVQHLTEEKFNLKRTIEVIAFCEEEGTRFLSGGMFGSRAMVGDIKNSEMEAKDKDGITREQGFKDFGLDPNNIKQAVRNKNAIEIYLEMHIEQGPVLTQKETPLGIVTGITGVSLMEIIVEGEQNHAGGTPMNARKDALLAASEIALTIEEIFNNYGGVSVGTITRMHAQPDQVNIIPGRATMTLDVRDIEIERRDKILKEIENRAENVGQERGVTFQFRPVLHAEPTMCAEEIISTMQTESKKMKLKYHNMPSGGGHDAQIISKIADIGMIFVRSKGGSHNPNEFASIKDITDGTKLLSATVLKYMK</sequence>
<feature type="binding site" evidence="3">
    <location>
        <position position="125"/>
    </location>
    <ligand>
        <name>Zn(2+)</name>
        <dbReference type="ChEBI" id="CHEBI:29105"/>
        <label>2</label>
    </ligand>
</feature>
<keyword evidence="3" id="KW-0479">Metal-binding</keyword>
<dbReference type="Proteomes" id="UP000199474">
    <property type="component" value="Unassembled WGS sequence"/>
</dbReference>
<dbReference type="Gene3D" id="3.40.630.10">
    <property type="entry name" value="Zn peptidases"/>
    <property type="match status" value="1"/>
</dbReference>
<protein>
    <submittedName>
        <fullName evidence="5">Allantoate deiminase/N-carbamoyl-L-amino-acid hydrolase</fullName>
    </submittedName>
</protein>
<dbReference type="PIRSF" id="PIRSF001235">
    <property type="entry name" value="Amidase_carbamoylase"/>
    <property type="match status" value="1"/>
</dbReference>
<dbReference type="Pfam" id="PF07687">
    <property type="entry name" value="M20_dimer"/>
    <property type="match status" value="1"/>
</dbReference>
<evidence type="ECO:0000256" key="1">
    <source>
        <dbReference type="ARBA" id="ARBA00006153"/>
    </source>
</evidence>
<evidence type="ECO:0000256" key="3">
    <source>
        <dbReference type="PIRSR" id="PIRSR001235-1"/>
    </source>
</evidence>
<dbReference type="RefSeq" id="WP_090084293.1">
    <property type="nucleotide sequence ID" value="NZ_FOMR01000005.1"/>
</dbReference>
<gene>
    <name evidence="5" type="ORF">SAMN05216238_105121</name>
</gene>
<dbReference type="PANTHER" id="PTHR32494:SF5">
    <property type="entry name" value="ALLANTOATE AMIDOHYDROLASE"/>
    <property type="match status" value="1"/>
</dbReference>
<dbReference type="STRING" id="640948.SAMN05216238_105121"/>
<dbReference type="OrthoDB" id="9808195at2"/>
<dbReference type="InterPro" id="IPR036264">
    <property type="entry name" value="Bact_exopeptidase_dim_dom"/>
</dbReference>
<dbReference type="PANTHER" id="PTHR32494">
    <property type="entry name" value="ALLANTOATE DEIMINASE-RELATED"/>
    <property type="match status" value="1"/>
</dbReference>
<dbReference type="EMBL" id="FOMR01000005">
    <property type="protein sequence ID" value="SFD88336.1"/>
    <property type="molecule type" value="Genomic_DNA"/>
</dbReference>
<dbReference type="GO" id="GO:0016813">
    <property type="term" value="F:hydrolase activity, acting on carbon-nitrogen (but not peptide) bonds, in linear amidines"/>
    <property type="evidence" value="ECO:0007669"/>
    <property type="project" value="InterPro"/>
</dbReference>
<dbReference type="SUPFAM" id="SSF53187">
    <property type="entry name" value="Zn-dependent exopeptidases"/>
    <property type="match status" value="1"/>
</dbReference>
<feature type="binding site" evidence="3">
    <location>
        <position position="90"/>
    </location>
    <ligand>
        <name>Zn(2+)</name>
        <dbReference type="ChEBI" id="CHEBI:29105"/>
        <label>1</label>
    </ligand>
</feature>
<dbReference type="CDD" id="cd03884">
    <property type="entry name" value="M20_bAS"/>
    <property type="match status" value="1"/>
</dbReference>
<evidence type="ECO:0000259" key="4">
    <source>
        <dbReference type="Pfam" id="PF07687"/>
    </source>
</evidence>
<keyword evidence="2 5" id="KW-0378">Hydrolase</keyword>
<dbReference type="GO" id="GO:0046872">
    <property type="term" value="F:metal ion binding"/>
    <property type="evidence" value="ECO:0007669"/>
    <property type="project" value="UniProtKB-KW"/>
</dbReference>